<dbReference type="GO" id="GO:0005886">
    <property type="term" value="C:plasma membrane"/>
    <property type="evidence" value="ECO:0007669"/>
    <property type="project" value="UniProtKB-SubCell"/>
</dbReference>
<dbReference type="PIRSF" id="PIRSF006603">
    <property type="entry name" value="DinF"/>
    <property type="match status" value="1"/>
</dbReference>
<feature type="transmembrane region" description="Helical" evidence="7">
    <location>
        <begin position="316"/>
        <end position="337"/>
    </location>
</feature>
<name>A0A6N7IZE5_9FIRM</name>
<feature type="transmembrane region" description="Helical" evidence="7">
    <location>
        <begin position="357"/>
        <end position="378"/>
    </location>
</feature>
<evidence type="ECO:0000256" key="2">
    <source>
        <dbReference type="ARBA" id="ARBA00022448"/>
    </source>
</evidence>
<feature type="transmembrane region" description="Helical" evidence="7">
    <location>
        <begin position="416"/>
        <end position="438"/>
    </location>
</feature>
<dbReference type="InterPro" id="IPR048279">
    <property type="entry name" value="MdtK-like"/>
</dbReference>
<evidence type="ECO:0000256" key="5">
    <source>
        <dbReference type="ARBA" id="ARBA00022989"/>
    </source>
</evidence>
<dbReference type="CDD" id="cd13138">
    <property type="entry name" value="MATE_yoeA_like"/>
    <property type="match status" value="1"/>
</dbReference>
<dbReference type="AlphaFoldDB" id="A0A6N7IZE5"/>
<dbReference type="InterPro" id="IPR002528">
    <property type="entry name" value="MATE_fam"/>
</dbReference>
<keyword evidence="6 7" id="KW-0472">Membrane</keyword>
<keyword evidence="3" id="KW-1003">Cell membrane</keyword>
<dbReference type="GO" id="GO:0015297">
    <property type="term" value="F:antiporter activity"/>
    <property type="evidence" value="ECO:0007669"/>
    <property type="project" value="InterPro"/>
</dbReference>
<dbReference type="Pfam" id="PF01554">
    <property type="entry name" value="MatE"/>
    <property type="match status" value="2"/>
</dbReference>
<comment type="subcellular location">
    <subcellularLocation>
        <location evidence="1">Cell membrane</location>
        <topology evidence="1">Multi-pass membrane protein</topology>
    </subcellularLocation>
</comment>
<dbReference type="PANTHER" id="PTHR43549:SF3">
    <property type="entry name" value="MULTIDRUG RESISTANCE PROTEIN YPNP-RELATED"/>
    <property type="match status" value="1"/>
</dbReference>
<gene>
    <name evidence="8" type="ORF">FRC54_05050</name>
</gene>
<dbReference type="Proteomes" id="UP000460257">
    <property type="component" value="Unassembled WGS sequence"/>
</dbReference>
<evidence type="ECO:0000256" key="6">
    <source>
        <dbReference type="ARBA" id="ARBA00023136"/>
    </source>
</evidence>
<sequence length="447" mass="49014">MQKTRDMTKGPIEKHILAFALPLMLGNIFEMLYNTVDSIVVGNFVGTQALAAISATTMIVNIAVFFLNGFSVGATVVISNAFGAEDKKRLHTAVETTITTTFVLCALFTFFGIFGTDFLLNLMATPKDVFGEAHTYLVIYFAGVSGLLLYNIGSGILRAVGDAKRPLLFLIFTSILNIFGDLLFVLVFHKGIAGVAYATIISEAISAVMIMYLLIHTDAIYKFKWRDMQIERNTFGRIMSIGLPNGIQSVITAVSNIFVQGYINHFGSICMASWGSYNKIDSFIFLPIQSMAMAATTFVGQNAGARNEKRVNRGTVDSVVTSVTISGIIGVVIWIFAPAAMNLFTNDAKVIAMGTMFTRTNCFFLMFNAVNHVLAAALRGRGDSIGPMAIMLIGFVAIRQIYLFVLTHYISNTAQLVGFGYPVGWMTTCVLEIIYFIVKWKKLGKKE</sequence>
<feature type="transmembrane region" description="Helical" evidence="7">
    <location>
        <begin position="135"/>
        <end position="160"/>
    </location>
</feature>
<feature type="transmembrane region" description="Helical" evidence="7">
    <location>
        <begin position="12"/>
        <end position="29"/>
    </location>
</feature>
<evidence type="ECO:0000313" key="9">
    <source>
        <dbReference type="Proteomes" id="UP000460257"/>
    </source>
</evidence>
<evidence type="ECO:0000313" key="8">
    <source>
        <dbReference type="EMBL" id="MQN01300.1"/>
    </source>
</evidence>
<keyword evidence="4 7" id="KW-0812">Transmembrane</keyword>
<feature type="transmembrane region" description="Helical" evidence="7">
    <location>
        <begin position="235"/>
        <end position="263"/>
    </location>
</feature>
<organism evidence="8 9">
    <name type="scientific">Candidatus Weimeria bifida</name>
    <dbReference type="NCBI Taxonomy" id="2599074"/>
    <lineage>
        <taxon>Bacteria</taxon>
        <taxon>Bacillati</taxon>
        <taxon>Bacillota</taxon>
        <taxon>Clostridia</taxon>
        <taxon>Lachnospirales</taxon>
        <taxon>Lachnospiraceae</taxon>
        <taxon>Candidatus Weimeria</taxon>
    </lineage>
</organism>
<proteinExistence type="predicted"/>
<dbReference type="EMBL" id="VOGC01000004">
    <property type="protein sequence ID" value="MQN01300.1"/>
    <property type="molecule type" value="Genomic_DNA"/>
</dbReference>
<dbReference type="InterPro" id="IPR052031">
    <property type="entry name" value="Membrane_Transporter-Flippase"/>
</dbReference>
<dbReference type="PANTHER" id="PTHR43549">
    <property type="entry name" value="MULTIDRUG RESISTANCE PROTEIN YPNP-RELATED"/>
    <property type="match status" value="1"/>
</dbReference>
<dbReference type="NCBIfam" id="TIGR00797">
    <property type="entry name" value="matE"/>
    <property type="match status" value="1"/>
</dbReference>
<protein>
    <submittedName>
        <fullName evidence="8">MATE family efflux transporter</fullName>
    </submittedName>
</protein>
<evidence type="ECO:0000256" key="3">
    <source>
        <dbReference type="ARBA" id="ARBA00022475"/>
    </source>
</evidence>
<evidence type="ECO:0000256" key="4">
    <source>
        <dbReference type="ARBA" id="ARBA00022692"/>
    </source>
</evidence>
<accession>A0A6N7IZE5</accession>
<keyword evidence="5 7" id="KW-1133">Transmembrane helix</keyword>
<keyword evidence="9" id="KW-1185">Reference proteome</keyword>
<feature type="transmembrane region" description="Helical" evidence="7">
    <location>
        <begin position="390"/>
        <end position="410"/>
    </location>
</feature>
<evidence type="ECO:0000256" key="7">
    <source>
        <dbReference type="SAM" id="Phobius"/>
    </source>
</evidence>
<feature type="transmembrane region" description="Helical" evidence="7">
    <location>
        <begin position="167"/>
        <end position="188"/>
    </location>
</feature>
<reference evidence="8" key="1">
    <citation type="journal article" date="2020" name="Appl. Environ. Microbiol.">
        <title>Medium-Chain Fatty Acid Synthesis by 'Candidatus Weimeria bifida' gen. nov., sp. nov., and 'Candidatus Pseudoramibacter fermentans' sp. nov.</title>
        <authorList>
            <person name="Scarborough M.J."/>
            <person name="Myers K.S."/>
            <person name="Donohue T.J."/>
            <person name="Noguera D.R."/>
        </authorList>
    </citation>
    <scope>NUCLEOTIDE SEQUENCE</scope>
    <source>
        <strain evidence="8">LCO1.1</strain>
    </source>
</reference>
<keyword evidence="2" id="KW-0813">Transport</keyword>
<dbReference type="GO" id="GO:0042910">
    <property type="term" value="F:xenobiotic transmembrane transporter activity"/>
    <property type="evidence" value="ECO:0007669"/>
    <property type="project" value="InterPro"/>
</dbReference>
<evidence type="ECO:0000256" key="1">
    <source>
        <dbReference type="ARBA" id="ARBA00004651"/>
    </source>
</evidence>
<feature type="transmembrane region" description="Helical" evidence="7">
    <location>
        <begin position="49"/>
        <end position="82"/>
    </location>
</feature>
<feature type="transmembrane region" description="Helical" evidence="7">
    <location>
        <begin position="194"/>
        <end position="215"/>
    </location>
</feature>
<comment type="caution">
    <text evidence="8">The sequence shown here is derived from an EMBL/GenBank/DDBJ whole genome shotgun (WGS) entry which is preliminary data.</text>
</comment>
<feature type="transmembrane region" description="Helical" evidence="7">
    <location>
        <begin position="283"/>
        <end position="304"/>
    </location>
</feature>
<feature type="transmembrane region" description="Helical" evidence="7">
    <location>
        <begin position="94"/>
        <end position="115"/>
    </location>
</feature>